<comment type="caution">
    <text evidence="1">The sequence shown here is derived from an EMBL/GenBank/DDBJ whole genome shotgun (WGS) entry which is preliminary data.</text>
</comment>
<dbReference type="PATRIC" id="fig|1938.6.peg.3424"/>
<evidence type="ECO:0000313" key="2">
    <source>
        <dbReference type="Proteomes" id="UP000037023"/>
    </source>
</evidence>
<gene>
    <name evidence="1" type="ORF">ADK34_15830</name>
</gene>
<proteinExistence type="predicted"/>
<evidence type="ECO:0000313" key="1">
    <source>
        <dbReference type="EMBL" id="KOG26957.1"/>
    </source>
</evidence>
<dbReference type="Proteomes" id="UP000037023">
    <property type="component" value="Unassembled WGS sequence"/>
</dbReference>
<sequence length="116" mass="12527">MSTVNDTTVLVRRLDVTARRTDQVMELSDRAEGGVLLETVIGRYVLDRDARVVWLLVDGRRTLAEIADGVAGQLDLPVADIREGVHEVSARLLDLGLVEIVSAADAEAFAQLTVSG</sequence>
<accession>A0A0L8KLZ6</accession>
<reference evidence="1 2" key="1">
    <citation type="submission" date="2015-06" db="EMBL/GenBank/DDBJ databases">
        <authorList>
            <person name="Hoefler B.C."/>
            <person name="Straight P.D."/>
        </authorList>
    </citation>
    <scope>NUCLEOTIDE SEQUENCE [LARGE SCALE GENOMIC DNA]</scope>
    <source>
        <strain evidence="1 2">NRRL 3427</strain>
    </source>
</reference>
<dbReference type="Pfam" id="PF05402">
    <property type="entry name" value="PqqD"/>
    <property type="match status" value="1"/>
</dbReference>
<dbReference type="AlphaFoldDB" id="A0A0L8KLZ6"/>
<dbReference type="InterPro" id="IPR008792">
    <property type="entry name" value="PQQD"/>
</dbReference>
<dbReference type="OrthoDB" id="4244011at2"/>
<organism evidence="1 2">
    <name type="scientific">Streptomyces viridochromogenes</name>
    <dbReference type="NCBI Taxonomy" id="1938"/>
    <lineage>
        <taxon>Bacteria</taxon>
        <taxon>Bacillati</taxon>
        <taxon>Actinomycetota</taxon>
        <taxon>Actinomycetes</taxon>
        <taxon>Kitasatosporales</taxon>
        <taxon>Streptomycetaceae</taxon>
        <taxon>Streptomyces</taxon>
    </lineage>
</organism>
<dbReference type="Gene3D" id="1.10.10.1150">
    <property type="entry name" value="Coenzyme PQQ synthesis protein D (PqqD)"/>
    <property type="match status" value="1"/>
</dbReference>
<dbReference type="EMBL" id="LGUP01000131">
    <property type="protein sequence ID" value="KOG26957.1"/>
    <property type="molecule type" value="Genomic_DNA"/>
</dbReference>
<dbReference type="RefSeq" id="WP_033205201.1">
    <property type="nucleotide sequence ID" value="NZ_LGUP01000131.1"/>
</dbReference>
<name>A0A0L8KLZ6_STRVR</name>
<protein>
    <recommendedName>
        <fullName evidence="3">PqqD family protein</fullName>
    </recommendedName>
</protein>
<evidence type="ECO:0008006" key="3">
    <source>
        <dbReference type="Google" id="ProtNLM"/>
    </source>
</evidence>
<dbReference type="InterPro" id="IPR041881">
    <property type="entry name" value="PqqD_sf"/>
</dbReference>